<keyword evidence="10 17" id="KW-1133">Transmembrane helix</keyword>
<protein>
    <recommendedName>
        <fullName evidence="4 17">Undecaprenyl-diphosphatase</fullName>
        <ecNumber evidence="3 17">3.6.1.27</ecNumber>
    </recommendedName>
    <alternativeName>
        <fullName evidence="15 17">Bacitracin resistance protein</fullName>
    </alternativeName>
    <alternativeName>
        <fullName evidence="14 17">Undecaprenyl pyrophosphate phosphatase</fullName>
    </alternativeName>
</protein>
<keyword evidence="19" id="KW-1185">Reference proteome</keyword>
<evidence type="ECO:0000256" key="6">
    <source>
        <dbReference type="ARBA" id="ARBA00022692"/>
    </source>
</evidence>
<keyword evidence="7 17" id="KW-0378">Hydrolase</keyword>
<dbReference type="Proteomes" id="UP000070366">
    <property type="component" value="Unassembled WGS sequence"/>
</dbReference>
<comment type="catalytic activity">
    <reaction evidence="16 17">
        <text>di-trans,octa-cis-undecaprenyl diphosphate + H2O = di-trans,octa-cis-undecaprenyl phosphate + phosphate + H(+)</text>
        <dbReference type="Rhea" id="RHEA:28094"/>
        <dbReference type="ChEBI" id="CHEBI:15377"/>
        <dbReference type="ChEBI" id="CHEBI:15378"/>
        <dbReference type="ChEBI" id="CHEBI:43474"/>
        <dbReference type="ChEBI" id="CHEBI:58405"/>
        <dbReference type="ChEBI" id="CHEBI:60392"/>
        <dbReference type="EC" id="3.6.1.27"/>
    </reaction>
</comment>
<evidence type="ECO:0000256" key="15">
    <source>
        <dbReference type="ARBA" id="ARBA00032932"/>
    </source>
</evidence>
<dbReference type="AlphaFoldDB" id="A0A136Q4D4"/>
<evidence type="ECO:0000313" key="18">
    <source>
        <dbReference type="EMBL" id="KXK65535.1"/>
    </source>
</evidence>
<evidence type="ECO:0000256" key="14">
    <source>
        <dbReference type="ARBA" id="ARBA00032707"/>
    </source>
</evidence>
<feature type="transmembrane region" description="Helical" evidence="17">
    <location>
        <begin position="108"/>
        <end position="127"/>
    </location>
</feature>
<keyword evidence="11 17" id="KW-0472">Membrane</keyword>
<dbReference type="KEGG" id="cmiu:B1H56_11470"/>
<dbReference type="Pfam" id="PF02673">
    <property type="entry name" value="BacA"/>
    <property type="match status" value="1"/>
</dbReference>
<evidence type="ECO:0000256" key="12">
    <source>
        <dbReference type="ARBA" id="ARBA00023251"/>
    </source>
</evidence>
<proteinExistence type="inferred from homology"/>
<keyword evidence="9 17" id="KW-0573">Peptidoglycan synthesis</keyword>
<evidence type="ECO:0000256" key="1">
    <source>
        <dbReference type="ARBA" id="ARBA00004651"/>
    </source>
</evidence>
<feature type="transmembrane region" description="Helical" evidence="17">
    <location>
        <begin position="239"/>
        <end position="265"/>
    </location>
</feature>
<feature type="transmembrane region" description="Helical" evidence="17">
    <location>
        <begin position="75"/>
        <end position="96"/>
    </location>
</feature>
<gene>
    <name evidence="17" type="primary">uppP</name>
    <name evidence="18" type="ORF">HMPREF3293_01749</name>
</gene>
<dbReference type="GO" id="GO:0005886">
    <property type="term" value="C:plasma membrane"/>
    <property type="evidence" value="ECO:0007669"/>
    <property type="project" value="UniProtKB-SubCell"/>
</dbReference>
<evidence type="ECO:0000256" key="10">
    <source>
        <dbReference type="ARBA" id="ARBA00022989"/>
    </source>
</evidence>
<evidence type="ECO:0000256" key="2">
    <source>
        <dbReference type="ARBA" id="ARBA00010621"/>
    </source>
</evidence>
<sequence>MSFLDTIILGAVQGFTEFLPVSSSGHLNLLQALLGVGEVPIFYDVMLHVGTLVAVFIVLWPEIVAIITHPIKNKLGMLILATVPAVVVTLIAEKAAPETFANVLDGKYLAFGFYATTGVLVACELVAQRIERKRGVELPQAMAMGLMQAAAILPGLSRSGSTIAGGLFSGVGRERAAKFAFLMSIPAILGGVVFGAKDLAETGMGDVSVPAVIVGTIVAAVCGFIAIKFMLKLISKYKLYGFAIYTAVIGTIVLVESLTAGHYFVNPFA</sequence>
<feature type="transmembrane region" description="Helical" evidence="17">
    <location>
        <begin position="179"/>
        <end position="196"/>
    </location>
</feature>
<dbReference type="HAMAP" id="MF_01006">
    <property type="entry name" value="Undec_diphosphatase"/>
    <property type="match status" value="1"/>
</dbReference>
<dbReference type="InterPro" id="IPR003824">
    <property type="entry name" value="UppP"/>
</dbReference>
<dbReference type="PANTHER" id="PTHR30622:SF4">
    <property type="entry name" value="UNDECAPRENYL-DIPHOSPHATASE"/>
    <property type="match status" value="1"/>
</dbReference>
<evidence type="ECO:0000256" key="3">
    <source>
        <dbReference type="ARBA" id="ARBA00012374"/>
    </source>
</evidence>
<dbReference type="GO" id="GO:0046677">
    <property type="term" value="P:response to antibiotic"/>
    <property type="evidence" value="ECO:0007669"/>
    <property type="project" value="UniProtKB-UniRule"/>
</dbReference>
<dbReference type="GO" id="GO:0071555">
    <property type="term" value="P:cell wall organization"/>
    <property type="evidence" value="ECO:0007669"/>
    <property type="project" value="UniProtKB-KW"/>
</dbReference>
<dbReference type="GO" id="GO:0050380">
    <property type="term" value="F:undecaprenyl-diphosphatase activity"/>
    <property type="evidence" value="ECO:0007669"/>
    <property type="project" value="UniProtKB-UniRule"/>
</dbReference>
<dbReference type="PANTHER" id="PTHR30622">
    <property type="entry name" value="UNDECAPRENYL-DIPHOSPHATASE"/>
    <property type="match status" value="1"/>
</dbReference>
<dbReference type="GO" id="GO:0008360">
    <property type="term" value="P:regulation of cell shape"/>
    <property type="evidence" value="ECO:0007669"/>
    <property type="project" value="UniProtKB-KW"/>
</dbReference>
<evidence type="ECO:0000256" key="4">
    <source>
        <dbReference type="ARBA" id="ARBA00021581"/>
    </source>
</evidence>
<reference evidence="18 19" key="1">
    <citation type="submission" date="2016-02" db="EMBL/GenBank/DDBJ databases">
        <authorList>
            <person name="Wen L."/>
            <person name="He K."/>
            <person name="Yang H."/>
        </authorList>
    </citation>
    <scope>NUCLEOTIDE SEQUENCE [LARGE SCALE GENOMIC DNA]</scope>
    <source>
        <strain evidence="18 19">DSM 22607</strain>
    </source>
</reference>
<comment type="caution">
    <text evidence="18">The sequence shown here is derived from an EMBL/GenBank/DDBJ whole genome shotgun (WGS) entry which is preliminary data.</text>
</comment>
<dbReference type="OrthoDB" id="9808289at2"/>
<comment type="similarity">
    <text evidence="2 17">Belongs to the UppP family.</text>
</comment>
<keyword evidence="13 17" id="KW-0961">Cell wall biogenesis/degradation</keyword>
<organism evidence="18 19">
    <name type="scientific">Christensenella minuta</name>
    <dbReference type="NCBI Taxonomy" id="626937"/>
    <lineage>
        <taxon>Bacteria</taxon>
        <taxon>Bacillati</taxon>
        <taxon>Bacillota</taxon>
        <taxon>Clostridia</taxon>
        <taxon>Christensenellales</taxon>
        <taxon>Christensenellaceae</taxon>
        <taxon>Christensenella</taxon>
    </lineage>
</organism>
<dbReference type="STRING" id="626937.HMPREF3293_01749"/>
<evidence type="ECO:0000256" key="16">
    <source>
        <dbReference type="ARBA" id="ARBA00047594"/>
    </source>
</evidence>
<evidence type="ECO:0000256" key="7">
    <source>
        <dbReference type="ARBA" id="ARBA00022801"/>
    </source>
</evidence>
<evidence type="ECO:0000256" key="11">
    <source>
        <dbReference type="ARBA" id="ARBA00023136"/>
    </source>
</evidence>
<evidence type="ECO:0000256" key="8">
    <source>
        <dbReference type="ARBA" id="ARBA00022960"/>
    </source>
</evidence>
<keyword evidence="5 17" id="KW-1003">Cell membrane</keyword>
<feature type="transmembrane region" description="Helical" evidence="17">
    <location>
        <begin position="45"/>
        <end position="68"/>
    </location>
</feature>
<evidence type="ECO:0000256" key="5">
    <source>
        <dbReference type="ARBA" id="ARBA00022475"/>
    </source>
</evidence>
<comment type="miscellaneous">
    <text evidence="17">Bacitracin is thought to be involved in the inhibition of peptidoglycan synthesis by sequestering undecaprenyl diphosphate, thereby reducing the pool of lipid carrier available.</text>
</comment>
<dbReference type="PATRIC" id="fig|626937.4.peg.1728"/>
<dbReference type="GO" id="GO:0009252">
    <property type="term" value="P:peptidoglycan biosynthetic process"/>
    <property type="evidence" value="ECO:0007669"/>
    <property type="project" value="UniProtKB-KW"/>
</dbReference>
<dbReference type="EC" id="3.6.1.27" evidence="3 17"/>
<evidence type="ECO:0000256" key="13">
    <source>
        <dbReference type="ARBA" id="ARBA00023316"/>
    </source>
</evidence>
<evidence type="ECO:0000313" key="19">
    <source>
        <dbReference type="Proteomes" id="UP000070366"/>
    </source>
</evidence>
<keyword evidence="8 17" id="KW-0133">Cell shape</keyword>
<keyword evidence="6 17" id="KW-0812">Transmembrane</keyword>
<comment type="subcellular location">
    <subcellularLocation>
        <location evidence="1 17">Cell membrane</location>
        <topology evidence="1 17">Multi-pass membrane protein</topology>
    </subcellularLocation>
</comment>
<accession>A0A136Q4D4</accession>
<feature type="transmembrane region" description="Helical" evidence="17">
    <location>
        <begin position="208"/>
        <end position="227"/>
    </location>
</feature>
<keyword evidence="12 17" id="KW-0046">Antibiotic resistance</keyword>
<evidence type="ECO:0000256" key="17">
    <source>
        <dbReference type="HAMAP-Rule" id="MF_01006"/>
    </source>
</evidence>
<comment type="function">
    <text evidence="17">Catalyzes the dephosphorylation of undecaprenyl diphosphate (UPP). Confers resistance to bacitracin.</text>
</comment>
<evidence type="ECO:0000256" key="9">
    <source>
        <dbReference type="ARBA" id="ARBA00022984"/>
    </source>
</evidence>
<dbReference type="EMBL" id="LSZW01000061">
    <property type="protein sequence ID" value="KXK65535.1"/>
    <property type="molecule type" value="Genomic_DNA"/>
</dbReference>
<name>A0A136Q4D4_9FIRM</name>
<dbReference type="RefSeq" id="WP_066519932.1">
    <property type="nucleotide sequence ID" value="NZ_CABMOF010000002.1"/>
</dbReference>